<accession>A0A7W6Y855</accession>
<protein>
    <submittedName>
        <fullName evidence="1">Uncharacterized protein</fullName>
    </submittedName>
</protein>
<dbReference type="AlphaFoldDB" id="A0A7W6Y855"/>
<dbReference type="EMBL" id="JACIID010000007">
    <property type="protein sequence ID" value="MBB4536916.1"/>
    <property type="molecule type" value="Genomic_DNA"/>
</dbReference>
<dbReference type="RefSeq" id="WP_183842368.1">
    <property type="nucleotide sequence ID" value="NZ_JACIHU010000007.1"/>
</dbReference>
<dbReference type="EMBL" id="JACIHU010000007">
    <property type="protein sequence ID" value="MBB4480834.1"/>
    <property type="molecule type" value="Genomic_DNA"/>
</dbReference>
<reference evidence="3 4" key="1">
    <citation type="submission" date="2020-08" db="EMBL/GenBank/DDBJ databases">
        <title>Genomic Encyclopedia of Type Strains, Phase IV (KMG-V): Genome sequencing to study the core and pangenomes of soil and plant-associated prokaryotes.</title>
        <authorList>
            <person name="Whitman W."/>
        </authorList>
    </citation>
    <scope>NUCLEOTIDE SEQUENCE [LARGE SCALE GENOMIC DNA]</scope>
    <source>
        <strain evidence="1 4">SEMIA 471</strain>
        <strain evidence="2 3">SEMIA 489</strain>
    </source>
</reference>
<evidence type="ECO:0000313" key="1">
    <source>
        <dbReference type="EMBL" id="MBB4480834.1"/>
    </source>
</evidence>
<organism evidence="1 4">
    <name type="scientific">Rhizobium etli</name>
    <dbReference type="NCBI Taxonomy" id="29449"/>
    <lineage>
        <taxon>Bacteria</taxon>
        <taxon>Pseudomonadati</taxon>
        <taxon>Pseudomonadota</taxon>
        <taxon>Alphaproteobacteria</taxon>
        <taxon>Hyphomicrobiales</taxon>
        <taxon>Rhizobiaceae</taxon>
        <taxon>Rhizobium/Agrobacterium group</taxon>
        <taxon>Rhizobium</taxon>
    </lineage>
</organism>
<gene>
    <name evidence="1" type="ORF">GGE46_003423</name>
    <name evidence="2" type="ORF">GGE57_003673</name>
</gene>
<comment type="caution">
    <text evidence="1">The sequence shown here is derived from an EMBL/GenBank/DDBJ whole genome shotgun (WGS) entry which is preliminary data.</text>
</comment>
<name>A0A7W6Y855_RHIET</name>
<dbReference type="Proteomes" id="UP000523431">
    <property type="component" value="Unassembled WGS sequence"/>
</dbReference>
<sequence>MVLTAGHFENVDVVGLAIGRSNATQNHIGFLYLSDTGPRMLHLAWHHRLRNDNPYDDPWRAYVWADFNLEDEENRSALAAVVATVWINHTEEIPYGFSYEGSAFNADGSFVPPPIGQGLTCSTFVVKVISSAGFDLLDMTSWQDRDGDAEWRLKIVGWLEGTDGVDKGHIDALREDVNAMRIRPEDVIAAGTSSPWPVDFGDANVIAQQVLAELYEKVPLGTDG</sequence>
<evidence type="ECO:0000313" key="2">
    <source>
        <dbReference type="EMBL" id="MBB4536916.1"/>
    </source>
</evidence>
<evidence type="ECO:0000313" key="3">
    <source>
        <dbReference type="Proteomes" id="UP000523431"/>
    </source>
</evidence>
<evidence type="ECO:0000313" key="4">
    <source>
        <dbReference type="Proteomes" id="UP000557344"/>
    </source>
</evidence>
<dbReference type="Proteomes" id="UP000557344">
    <property type="component" value="Unassembled WGS sequence"/>
</dbReference>
<proteinExistence type="predicted"/>